<dbReference type="Proteomes" id="UP000018851">
    <property type="component" value="Chromosome"/>
</dbReference>
<dbReference type="InterPro" id="IPR050789">
    <property type="entry name" value="Diverse_Enzym_Activities"/>
</dbReference>
<dbReference type="EMBL" id="CP006644">
    <property type="protein sequence ID" value="AHE53869.1"/>
    <property type="molecule type" value="Genomic_DNA"/>
</dbReference>
<keyword evidence="3" id="KW-1185">Reference proteome</keyword>
<dbReference type="InterPro" id="IPR012338">
    <property type="entry name" value="Beta-lactam/transpept-like"/>
</dbReference>
<dbReference type="OrthoDB" id="119951at2"/>
<dbReference type="KEGG" id="ssan:NX02_10770"/>
<dbReference type="InterPro" id="IPR001466">
    <property type="entry name" value="Beta-lactam-related"/>
</dbReference>
<sequence length="437" mass="46524">MIHHAVPGVAIAVVRRDVIETVRGFGTRIAGANAPVDADTLFSVGSVSKLASAALCLQLVSRGILDLDRDVNHWLKRWRVPAGPHGDGRAVTLRMLLSHTSGFNVHGFADYPPGVPLPSLVQTLNGESPAMNKALARIDPAGTRSRYSGGGYMIVQAVMEDATGEPAMRRSRFVAAPADSFANIARAHDRGGKLVALPRGWQSFPELAPSGLWTTAGDLARMIVALGVSYRTAGGFLPQELAVDMMTAVAPGANGLGPRLAGVGAARIFHHGGANDSYKAYVEGNLATGDGLVVLTNGERGDVLGDEIRNAVSDAYHWPGDWSVLVPAVPMLSLLDSYAGTYRRRADQDPLVAGFLDTGFSADTVEVVRSKHGLSIRSRGRDRKLVPVDSSDFVMPDGYVPAATMLFRFARDTDGKVRRLRAIAGADTLVFDRQQPA</sequence>
<dbReference type="HOGENOM" id="CLU_020027_8_2_5"/>
<gene>
    <name evidence="2" type="ORF">NX02_10770</name>
</gene>
<dbReference type="Pfam" id="PF00144">
    <property type="entry name" value="Beta-lactamase"/>
    <property type="match status" value="1"/>
</dbReference>
<dbReference type="SUPFAM" id="SSF56601">
    <property type="entry name" value="beta-lactamase/transpeptidase-like"/>
    <property type="match status" value="1"/>
</dbReference>
<protein>
    <recommendedName>
        <fullName evidence="1">Beta-lactamase-related domain-containing protein</fullName>
    </recommendedName>
</protein>
<evidence type="ECO:0000313" key="3">
    <source>
        <dbReference type="Proteomes" id="UP000018851"/>
    </source>
</evidence>
<reference evidence="2 3" key="1">
    <citation type="submission" date="2013-07" db="EMBL/GenBank/DDBJ databases">
        <title>Completed genome of Sphingomonas sanxanigenens NX02.</title>
        <authorList>
            <person name="Ma T."/>
            <person name="Huang H."/>
            <person name="Wu M."/>
            <person name="Li X."/>
            <person name="Li G."/>
        </authorList>
    </citation>
    <scope>NUCLEOTIDE SEQUENCE [LARGE SCALE GENOMIC DNA]</scope>
    <source>
        <strain evidence="2 3">NX02</strain>
    </source>
</reference>
<name>W0A7F3_9SPHN</name>
<dbReference type="PATRIC" id="fig|1123269.5.peg.2093"/>
<accession>W0A7F3</accession>
<evidence type="ECO:0000259" key="1">
    <source>
        <dbReference type="Pfam" id="PF00144"/>
    </source>
</evidence>
<organism evidence="2 3">
    <name type="scientific">Sphingomonas sanxanigenens DSM 19645 = NX02</name>
    <dbReference type="NCBI Taxonomy" id="1123269"/>
    <lineage>
        <taxon>Bacteria</taxon>
        <taxon>Pseudomonadati</taxon>
        <taxon>Pseudomonadota</taxon>
        <taxon>Alphaproteobacteria</taxon>
        <taxon>Sphingomonadales</taxon>
        <taxon>Sphingomonadaceae</taxon>
        <taxon>Sphingomonas</taxon>
    </lineage>
</organism>
<feature type="domain" description="Beta-lactamase-related" evidence="1">
    <location>
        <begin position="3"/>
        <end position="305"/>
    </location>
</feature>
<proteinExistence type="predicted"/>
<dbReference type="eggNOG" id="COG1680">
    <property type="taxonomic scope" value="Bacteria"/>
</dbReference>
<dbReference type="AlphaFoldDB" id="W0A7F3"/>
<evidence type="ECO:0000313" key="2">
    <source>
        <dbReference type="EMBL" id="AHE53869.1"/>
    </source>
</evidence>
<dbReference type="Gene3D" id="3.40.710.10">
    <property type="entry name" value="DD-peptidase/beta-lactamase superfamily"/>
    <property type="match status" value="1"/>
</dbReference>
<dbReference type="PANTHER" id="PTHR43283">
    <property type="entry name" value="BETA-LACTAMASE-RELATED"/>
    <property type="match status" value="1"/>
</dbReference>
<dbReference type="STRING" id="1123269.NX02_10770"/>